<name>A0A0W4ZNF2_PNEC8</name>
<reference evidence="2" key="1">
    <citation type="journal article" date="2016" name="Nat. Commun.">
        <title>Genome analysis of three Pneumocystis species reveals adaptation mechanisms to life exclusively in mammalian hosts.</title>
        <authorList>
            <person name="Ma L."/>
            <person name="Chen Z."/>
            <person name="Huang D.W."/>
            <person name="Kutty G."/>
            <person name="Ishihara M."/>
            <person name="Wang H."/>
            <person name="Abouelleil A."/>
            <person name="Bishop L."/>
            <person name="Davey E."/>
            <person name="Deng R."/>
            <person name="Deng X."/>
            <person name="Fan L."/>
            <person name="Fantoni G."/>
            <person name="Fitzgerald M."/>
            <person name="Gogineni E."/>
            <person name="Goldberg J.M."/>
            <person name="Handley G."/>
            <person name="Hu X."/>
            <person name="Huber C."/>
            <person name="Jiao X."/>
            <person name="Jones K."/>
            <person name="Levin J.Z."/>
            <person name="Liu Y."/>
            <person name="Macdonald P."/>
            <person name="Melnikov A."/>
            <person name="Raley C."/>
            <person name="Sassi M."/>
            <person name="Sherman B.T."/>
            <person name="Song X."/>
            <person name="Sykes S."/>
            <person name="Tran B."/>
            <person name="Walsh L."/>
            <person name="Xia Y."/>
            <person name="Yang J."/>
            <person name="Young S."/>
            <person name="Zeng Q."/>
            <person name="Zheng X."/>
            <person name="Stephens R."/>
            <person name="Nusbaum C."/>
            <person name="Birren B.W."/>
            <person name="Azadi P."/>
            <person name="Lempicki R.A."/>
            <person name="Cuomo C.A."/>
            <person name="Kovacs J.A."/>
        </authorList>
    </citation>
    <scope>NUCLEOTIDE SEQUENCE [LARGE SCALE GENOMIC DNA]</scope>
    <source>
        <strain evidence="2">B80</strain>
    </source>
</reference>
<evidence type="ECO:0008006" key="3">
    <source>
        <dbReference type="Google" id="ProtNLM"/>
    </source>
</evidence>
<proteinExistence type="predicted"/>
<comment type="caution">
    <text evidence="1">The sequence shown here is derived from an EMBL/GenBank/DDBJ whole genome shotgun (WGS) entry which is preliminary data.</text>
</comment>
<gene>
    <name evidence="1" type="ORF">T552_01108</name>
</gene>
<dbReference type="EMBL" id="LFVZ01000004">
    <property type="protein sequence ID" value="KTW29904.1"/>
    <property type="molecule type" value="Genomic_DNA"/>
</dbReference>
<dbReference type="VEuPathDB" id="FungiDB:T552_01108"/>
<protein>
    <recommendedName>
        <fullName evidence="3">Major surface glycoprotein</fullName>
    </recommendedName>
</protein>
<dbReference type="Proteomes" id="UP000054454">
    <property type="component" value="Unassembled WGS sequence"/>
</dbReference>
<evidence type="ECO:0000313" key="1">
    <source>
        <dbReference type="EMBL" id="KTW29904.1"/>
    </source>
</evidence>
<dbReference type="RefSeq" id="XP_018226891.1">
    <property type="nucleotide sequence ID" value="XM_018369700.1"/>
</dbReference>
<accession>A0A0W4ZNF2</accession>
<sequence>MRKSLFKKDNRWVEKEKYKNGCKELQKYCKELKEIDDKFKVNDKVKGLCEGKDKKCEELGGKVKAGLGTFKEELEKAFKR</sequence>
<evidence type="ECO:0000313" key="2">
    <source>
        <dbReference type="Proteomes" id="UP000054454"/>
    </source>
</evidence>
<organism evidence="1 2">
    <name type="scientific">Pneumocystis carinii (strain B80)</name>
    <name type="common">Rat pneumocystis pneumonia agent</name>
    <name type="synonym">Pneumocystis carinii f. sp. carinii</name>
    <dbReference type="NCBI Taxonomy" id="1408658"/>
    <lineage>
        <taxon>Eukaryota</taxon>
        <taxon>Fungi</taxon>
        <taxon>Dikarya</taxon>
        <taxon>Ascomycota</taxon>
        <taxon>Taphrinomycotina</taxon>
        <taxon>Pneumocystomycetes</taxon>
        <taxon>Pneumocystaceae</taxon>
        <taxon>Pneumocystis</taxon>
    </lineage>
</organism>
<dbReference type="AlphaFoldDB" id="A0A0W4ZNF2"/>
<keyword evidence="2" id="KW-1185">Reference proteome</keyword>
<dbReference type="GeneID" id="28935902"/>